<dbReference type="SUPFAM" id="SSF52833">
    <property type="entry name" value="Thioredoxin-like"/>
    <property type="match status" value="1"/>
</dbReference>
<accession>A0ABW8ANQ5</accession>
<dbReference type="EMBL" id="JBITLV010000004">
    <property type="protein sequence ID" value="MFI7588014.1"/>
    <property type="molecule type" value="Genomic_DNA"/>
</dbReference>
<evidence type="ECO:0000256" key="7">
    <source>
        <dbReference type="SAM" id="MobiDB-lite"/>
    </source>
</evidence>
<dbReference type="InterPro" id="IPR042128">
    <property type="entry name" value="NuoE_dom"/>
</dbReference>
<evidence type="ECO:0000256" key="1">
    <source>
        <dbReference type="ARBA" id="ARBA00010643"/>
    </source>
</evidence>
<dbReference type="PANTHER" id="PTHR10371:SF3">
    <property type="entry name" value="NADH DEHYDROGENASE [UBIQUINONE] FLAVOPROTEIN 2, MITOCHONDRIAL"/>
    <property type="match status" value="1"/>
</dbReference>
<dbReference type="Gene3D" id="1.10.10.1590">
    <property type="entry name" value="NADH-quinone oxidoreductase subunit E"/>
    <property type="match status" value="1"/>
</dbReference>
<feature type="region of interest" description="Disordered" evidence="7">
    <location>
        <begin position="211"/>
        <end position="303"/>
    </location>
</feature>
<dbReference type="NCBIfam" id="NF005721">
    <property type="entry name" value="PRK07539.1-1"/>
    <property type="match status" value="1"/>
</dbReference>
<sequence>MALSAEATERLTGEAQQIIARYPVPRSALLPMLHLMQSEEGYVSPDGIALCAGLLDLTTAEVSAVATFYSQYKRHPNGEYTVGVCTNTLCAVMGGDAIFEALEDHLGVGHDETTEDGKITLERVECNAACDFAPVVMVNWEFFDNQTPGSARTLCDRLRAGEAVQPTRGPDRVPTFKEVSHTLAGFNDGLANQGVGAGEASLRGTVLAAERGWTAPEGRSGRSLSSPGTGARTTRADTASAAADVAARGAASSGTDAQPADAERGDGPNGAGPGTTAGKSPAEAGPGSAKDPQDPGSIGKQEG</sequence>
<keyword evidence="5" id="KW-0411">Iron-sulfur</keyword>
<dbReference type="InterPro" id="IPR036249">
    <property type="entry name" value="Thioredoxin-like_sf"/>
</dbReference>
<dbReference type="InterPro" id="IPR041921">
    <property type="entry name" value="NuoE_N"/>
</dbReference>
<evidence type="ECO:0000256" key="4">
    <source>
        <dbReference type="ARBA" id="ARBA00023004"/>
    </source>
</evidence>
<keyword evidence="3" id="KW-0479">Metal-binding</keyword>
<evidence type="ECO:0000313" key="9">
    <source>
        <dbReference type="Proteomes" id="UP001612915"/>
    </source>
</evidence>
<dbReference type="Proteomes" id="UP001612915">
    <property type="component" value="Unassembled WGS sequence"/>
</dbReference>
<evidence type="ECO:0000256" key="6">
    <source>
        <dbReference type="ARBA" id="ARBA00034078"/>
    </source>
</evidence>
<keyword evidence="9" id="KW-1185">Reference proteome</keyword>
<evidence type="ECO:0000256" key="5">
    <source>
        <dbReference type="ARBA" id="ARBA00023014"/>
    </source>
</evidence>
<comment type="cofactor">
    <cofactor evidence="6">
        <name>[2Fe-2S] cluster</name>
        <dbReference type="ChEBI" id="CHEBI:190135"/>
    </cofactor>
</comment>
<keyword evidence="4" id="KW-0408">Iron</keyword>
<evidence type="ECO:0000256" key="2">
    <source>
        <dbReference type="ARBA" id="ARBA00022714"/>
    </source>
</evidence>
<dbReference type="CDD" id="cd03064">
    <property type="entry name" value="TRX_Fd_NuoE"/>
    <property type="match status" value="1"/>
</dbReference>
<dbReference type="Gene3D" id="3.40.30.10">
    <property type="entry name" value="Glutaredoxin"/>
    <property type="match status" value="1"/>
</dbReference>
<protein>
    <submittedName>
        <fullName evidence="8">NADH-quinone oxidoreductase subunit NuoE</fullName>
        <ecNumber evidence="8">1.6.5.9</ecNumber>
    </submittedName>
</protein>
<keyword evidence="2" id="KW-0001">2Fe-2S</keyword>
<dbReference type="NCBIfam" id="TIGR01958">
    <property type="entry name" value="nuoE_fam"/>
    <property type="match status" value="1"/>
</dbReference>
<dbReference type="PANTHER" id="PTHR10371">
    <property type="entry name" value="NADH DEHYDROGENASE UBIQUINONE FLAVOPROTEIN 2, MITOCHONDRIAL"/>
    <property type="match status" value="1"/>
</dbReference>
<comment type="similarity">
    <text evidence="1">Belongs to the complex I 24 kDa subunit family.</text>
</comment>
<dbReference type="GO" id="GO:0050136">
    <property type="term" value="F:NADH dehydrogenase (quinone) (non-electrogenic) activity"/>
    <property type="evidence" value="ECO:0007669"/>
    <property type="project" value="UniProtKB-EC"/>
</dbReference>
<reference evidence="8 9" key="1">
    <citation type="submission" date="2024-10" db="EMBL/GenBank/DDBJ databases">
        <title>The Natural Products Discovery Center: Release of the First 8490 Sequenced Strains for Exploring Actinobacteria Biosynthetic Diversity.</title>
        <authorList>
            <person name="Kalkreuter E."/>
            <person name="Kautsar S.A."/>
            <person name="Yang D."/>
            <person name="Bader C.D."/>
            <person name="Teijaro C.N."/>
            <person name="Fluegel L."/>
            <person name="Davis C.M."/>
            <person name="Simpson J.R."/>
            <person name="Lauterbach L."/>
            <person name="Steele A.D."/>
            <person name="Gui C."/>
            <person name="Meng S."/>
            <person name="Li G."/>
            <person name="Viehrig K."/>
            <person name="Ye F."/>
            <person name="Su P."/>
            <person name="Kiefer A.F."/>
            <person name="Nichols A."/>
            <person name="Cepeda A.J."/>
            <person name="Yan W."/>
            <person name="Fan B."/>
            <person name="Jiang Y."/>
            <person name="Adhikari A."/>
            <person name="Zheng C.-J."/>
            <person name="Schuster L."/>
            <person name="Cowan T.M."/>
            <person name="Smanski M.J."/>
            <person name="Chevrette M.G."/>
            <person name="De Carvalho L.P.S."/>
            <person name="Shen B."/>
        </authorList>
    </citation>
    <scope>NUCLEOTIDE SEQUENCE [LARGE SCALE GENOMIC DNA]</scope>
    <source>
        <strain evidence="8 9">NPDC049639</strain>
    </source>
</reference>
<gene>
    <name evidence="8" type="primary">nuoE</name>
    <name evidence="8" type="ORF">ACIB24_13160</name>
</gene>
<dbReference type="InterPro" id="IPR002023">
    <property type="entry name" value="NuoE-like"/>
</dbReference>
<organism evidence="8 9">
    <name type="scientific">Spongisporangium articulatum</name>
    <dbReference type="NCBI Taxonomy" id="3362603"/>
    <lineage>
        <taxon>Bacteria</taxon>
        <taxon>Bacillati</taxon>
        <taxon>Actinomycetota</taxon>
        <taxon>Actinomycetes</taxon>
        <taxon>Kineosporiales</taxon>
        <taxon>Kineosporiaceae</taxon>
        <taxon>Spongisporangium</taxon>
    </lineage>
</organism>
<proteinExistence type="inferred from homology"/>
<evidence type="ECO:0000256" key="3">
    <source>
        <dbReference type="ARBA" id="ARBA00022723"/>
    </source>
</evidence>
<feature type="compositionally biased region" description="Low complexity" evidence="7">
    <location>
        <begin position="228"/>
        <end position="254"/>
    </location>
</feature>
<name>A0ABW8ANQ5_9ACTN</name>
<comment type="caution">
    <text evidence="8">The sequence shown here is derived from an EMBL/GenBank/DDBJ whole genome shotgun (WGS) entry which is preliminary data.</text>
</comment>
<evidence type="ECO:0000313" key="8">
    <source>
        <dbReference type="EMBL" id="MFI7588014.1"/>
    </source>
</evidence>
<dbReference type="Pfam" id="PF01257">
    <property type="entry name" value="2Fe-2S_thioredx"/>
    <property type="match status" value="1"/>
</dbReference>
<keyword evidence="8" id="KW-0560">Oxidoreductase</keyword>
<dbReference type="RefSeq" id="WP_398280813.1">
    <property type="nucleotide sequence ID" value="NZ_JBITLV010000004.1"/>
</dbReference>
<dbReference type="EC" id="1.6.5.9" evidence="8"/>